<accession>A0A5N7BYU3</accession>
<evidence type="ECO:0000313" key="1">
    <source>
        <dbReference type="EMBL" id="KAE8387006.1"/>
    </source>
</evidence>
<dbReference type="OrthoDB" id="10349933at2759"/>
<dbReference type="Proteomes" id="UP000326877">
    <property type="component" value="Unassembled WGS sequence"/>
</dbReference>
<protein>
    <submittedName>
        <fullName evidence="1">Uncharacterized protein</fullName>
    </submittedName>
</protein>
<name>A0A5N7BYU3_PETAA</name>
<proteinExistence type="predicted"/>
<dbReference type="EMBL" id="ML735301">
    <property type="protein sequence ID" value="KAE8387006.1"/>
    <property type="molecule type" value="Genomic_DNA"/>
</dbReference>
<organism evidence="1">
    <name type="scientific">Petromyces alliaceus</name>
    <name type="common">Aspergillus alliaceus</name>
    <dbReference type="NCBI Taxonomy" id="209559"/>
    <lineage>
        <taxon>Eukaryota</taxon>
        <taxon>Fungi</taxon>
        <taxon>Dikarya</taxon>
        <taxon>Ascomycota</taxon>
        <taxon>Pezizomycotina</taxon>
        <taxon>Eurotiomycetes</taxon>
        <taxon>Eurotiomycetidae</taxon>
        <taxon>Eurotiales</taxon>
        <taxon>Aspergillaceae</taxon>
        <taxon>Aspergillus</taxon>
        <taxon>Aspergillus subgen. Circumdati</taxon>
    </lineage>
</organism>
<dbReference type="AlphaFoldDB" id="A0A5N7BYU3"/>
<reference evidence="1" key="1">
    <citation type="submission" date="2019-04" db="EMBL/GenBank/DDBJ databases">
        <title>Friends and foes A comparative genomics studyof 23 Aspergillus species from section Flavi.</title>
        <authorList>
            <consortium name="DOE Joint Genome Institute"/>
            <person name="Kjaerbolling I."/>
            <person name="Vesth T."/>
            <person name="Frisvad J.C."/>
            <person name="Nybo J.L."/>
            <person name="Theobald S."/>
            <person name="Kildgaard S."/>
            <person name="Isbrandt T."/>
            <person name="Kuo A."/>
            <person name="Sato A."/>
            <person name="Lyhne E.K."/>
            <person name="Kogle M.E."/>
            <person name="Wiebenga A."/>
            <person name="Kun R.S."/>
            <person name="Lubbers R.J."/>
            <person name="Makela M.R."/>
            <person name="Barry K."/>
            <person name="Chovatia M."/>
            <person name="Clum A."/>
            <person name="Daum C."/>
            <person name="Haridas S."/>
            <person name="He G."/>
            <person name="LaButti K."/>
            <person name="Lipzen A."/>
            <person name="Mondo S."/>
            <person name="Riley R."/>
            <person name="Salamov A."/>
            <person name="Simmons B.A."/>
            <person name="Magnuson J.K."/>
            <person name="Henrissat B."/>
            <person name="Mortensen U.H."/>
            <person name="Larsen T.O."/>
            <person name="Devries R.P."/>
            <person name="Grigoriev I.V."/>
            <person name="Machida M."/>
            <person name="Baker S.E."/>
            <person name="Andersen M.R."/>
        </authorList>
    </citation>
    <scope>NUCLEOTIDE SEQUENCE [LARGE SCALE GENOMIC DNA]</scope>
    <source>
        <strain evidence="1">IBT 14317</strain>
    </source>
</reference>
<sequence length="87" mass="9864">MMADSDSDSSFYLAEQVVSGTRFQTSAEFCAHVYSAVLQGLPDQVIVYTNISVPWGNEAIYYLDDVLKGRRFRKDYNSVTKELSVRL</sequence>
<gene>
    <name evidence="1" type="ORF">BDV23DRAFT_162151</name>
</gene>